<dbReference type="GO" id="GO:0030674">
    <property type="term" value="F:protein-macromolecule adaptor activity"/>
    <property type="evidence" value="ECO:0007669"/>
    <property type="project" value="TreeGrafter"/>
</dbReference>
<gene>
    <name evidence="8" type="ORF">EWM64_g5376</name>
</gene>
<dbReference type="InterPro" id="IPR051865">
    <property type="entry name" value="WD-repeat_CDT2_adapter"/>
</dbReference>
<evidence type="ECO:0000313" key="9">
    <source>
        <dbReference type="Proteomes" id="UP000298061"/>
    </source>
</evidence>
<evidence type="ECO:0000256" key="6">
    <source>
        <dbReference type="PROSITE-ProRule" id="PRU00221"/>
    </source>
</evidence>
<comment type="similarity">
    <text evidence="5">Belongs to the WD repeat cdt2 family.</text>
</comment>
<dbReference type="EMBL" id="SFCI01000643">
    <property type="protein sequence ID" value="TFY78636.1"/>
    <property type="molecule type" value="Genomic_DNA"/>
</dbReference>
<dbReference type="InterPro" id="IPR001680">
    <property type="entry name" value="WD40_rpt"/>
</dbReference>
<evidence type="ECO:0000256" key="5">
    <source>
        <dbReference type="ARBA" id="ARBA00038344"/>
    </source>
</evidence>
<dbReference type="Gene3D" id="2.130.10.10">
    <property type="entry name" value="YVTN repeat-like/Quinoprotein amine dehydrogenase"/>
    <property type="match status" value="2"/>
</dbReference>
<comment type="caution">
    <text evidence="8">The sequence shown here is derived from an EMBL/GenBank/DDBJ whole genome shotgun (WGS) entry which is preliminary data.</text>
</comment>
<accession>A0A4Y9ZUS4</accession>
<keyword evidence="2 6" id="KW-0853">WD repeat</keyword>
<evidence type="ECO:0000256" key="1">
    <source>
        <dbReference type="ARBA" id="ARBA00004906"/>
    </source>
</evidence>
<sequence length="533" mass="57677">MQPPPNCSPVHPVLANSTNVDKGRSAFFSAPPRPLKTKRPSVADLKDDSRRKRVKLSFPEPDVSEEEQTDESDVEMEDLADFNPPVVTTQSVFQMTQRRATLRPGLSSRPFHLPTRPILQSFVSSHKSDIFKCQSLDDGAFLTPPYACAYTHAAKMGGMPLLAVATEQGTVHMLNTSKRDEWDYELPRTVLQVHDNGIFDVQWSPTDAFFATTSGDQSVCVVDVTAKKVLHVLRGHTSTVKCVVWDPANTSLLSTGGRDGGICIWDLRVADQSIGLQPIVTIVGAHGEDAPAKGRGRRPKPNTAGRSVTSLLYPEGDPYGLISSGTFHGILRYWDLRQPTGNRKGKAKQPKAITQPAHRSEFDPTMLNGSRPRGITSLVAGSGPTAGLIFGLGIDSRIHTYASSSLSPIANGGTGTFSHPQMQVNNFYVRLALSPDGCHLASGSAGPRGAAFLYDVSDAGRTFSSADTRGVELRSQHGEVGALDWADGTLATCADDGTVRIWRQDLKKKRECEADEETAAWHYAWATDGAGLS</sequence>
<dbReference type="PROSITE" id="PS50294">
    <property type="entry name" value="WD_REPEATS_REGION"/>
    <property type="match status" value="1"/>
</dbReference>
<dbReference type="InterPro" id="IPR036322">
    <property type="entry name" value="WD40_repeat_dom_sf"/>
</dbReference>
<feature type="region of interest" description="Disordered" evidence="7">
    <location>
        <begin position="1"/>
        <end position="75"/>
    </location>
</feature>
<feature type="repeat" description="WD" evidence="6">
    <location>
        <begin position="233"/>
        <end position="268"/>
    </location>
</feature>
<dbReference type="GO" id="GO:0005634">
    <property type="term" value="C:nucleus"/>
    <property type="evidence" value="ECO:0007669"/>
    <property type="project" value="TreeGrafter"/>
</dbReference>
<feature type="region of interest" description="Disordered" evidence="7">
    <location>
        <begin position="288"/>
        <end position="308"/>
    </location>
</feature>
<keyword evidence="4" id="KW-0833">Ubl conjugation pathway</keyword>
<feature type="repeat" description="WD" evidence="6">
    <location>
        <begin position="191"/>
        <end position="232"/>
    </location>
</feature>
<evidence type="ECO:0000256" key="2">
    <source>
        <dbReference type="ARBA" id="ARBA00022574"/>
    </source>
</evidence>
<evidence type="ECO:0000256" key="7">
    <source>
        <dbReference type="SAM" id="MobiDB-lite"/>
    </source>
</evidence>
<dbReference type="PANTHER" id="PTHR22852:SF0">
    <property type="entry name" value="DENTICLELESS PROTEIN HOMOLOG"/>
    <property type="match status" value="1"/>
</dbReference>
<dbReference type="GO" id="GO:0043161">
    <property type="term" value="P:proteasome-mediated ubiquitin-dependent protein catabolic process"/>
    <property type="evidence" value="ECO:0007669"/>
    <property type="project" value="TreeGrafter"/>
</dbReference>
<keyword evidence="9" id="KW-1185">Reference proteome</keyword>
<reference evidence="8 9" key="1">
    <citation type="submission" date="2019-02" db="EMBL/GenBank/DDBJ databases">
        <title>Genome sequencing of the rare red list fungi Hericium alpestre (H. flagellum).</title>
        <authorList>
            <person name="Buettner E."/>
            <person name="Kellner H."/>
        </authorList>
    </citation>
    <scope>NUCLEOTIDE SEQUENCE [LARGE SCALE GENOMIC DNA]</scope>
    <source>
        <strain evidence="8 9">DSM 108284</strain>
    </source>
</reference>
<feature type="compositionally biased region" description="Acidic residues" evidence="7">
    <location>
        <begin position="62"/>
        <end position="75"/>
    </location>
</feature>
<organism evidence="8 9">
    <name type="scientific">Hericium alpestre</name>
    <dbReference type="NCBI Taxonomy" id="135208"/>
    <lineage>
        <taxon>Eukaryota</taxon>
        <taxon>Fungi</taxon>
        <taxon>Dikarya</taxon>
        <taxon>Basidiomycota</taxon>
        <taxon>Agaricomycotina</taxon>
        <taxon>Agaricomycetes</taxon>
        <taxon>Russulales</taxon>
        <taxon>Hericiaceae</taxon>
        <taxon>Hericium</taxon>
    </lineage>
</organism>
<dbReference type="InterPro" id="IPR019775">
    <property type="entry name" value="WD40_repeat_CS"/>
</dbReference>
<name>A0A4Y9ZUS4_9AGAM</name>
<dbReference type="Proteomes" id="UP000298061">
    <property type="component" value="Unassembled WGS sequence"/>
</dbReference>
<comment type="pathway">
    <text evidence="1">Protein modification; protein ubiquitination.</text>
</comment>
<evidence type="ECO:0000256" key="3">
    <source>
        <dbReference type="ARBA" id="ARBA00022737"/>
    </source>
</evidence>
<dbReference type="OrthoDB" id="2096344at2759"/>
<dbReference type="InterPro" id="IPR015943">
    <property type="entry name" value="WD40/YVTN_repeat-like_dom_sf"/>
</dbReference>
<protein>
    <submittedName>
        <fullName evidence="8">Uncharacterized protein</fullName>
    </submittedName>
</protein>
<dbReference type="Pfam" id="PF00400">
    <property type="entry name" value="WD40"/>
    <property type="match status" value="3"/>
</dbReference>
<dbReference type="STRING" id="135208.A0A4Y9ZUS4"/>
<dbReference type="PROSITE" id="PS00678">
    <property type="entry name" value="WD_REPEATS_1"/>
    <property type="match status" value="1"/>
</dbReference>
<feature type="repeat" description="WD" evidence="6">
    <location>
        <begin position="473"/>
        <end position="502"/>
    </location>
</feature>
<dbReference type="PROSITE" id="PS50082">
    <property type="entry name" value="WD_REPEATS_2"/>
    <property type="match status" value="3"/>
</dbReference>
<dbReference type="PANTHER" id="PTHR22852">
    <property type="entry name" value="LETHAL 2 DENTICLELESS PROTEIN RETINOIC ACID-REGULATED NUCLEAR MATRIX-ASSOCIATED PROTEIN"/>
    <property type="match status" value="1"/>
</dbReference>
<evidence type="ECO:0000256" key="4">
    <source>
        <dbReference type="ARBA" id="ARBA00022786"/>
    </source>
</evidence>
<keyword evidence="3" id="KW-0677">Repeat</keyword>
<dbReference type="AlphaFoldDB" id="A0A4Y9ZUS4"/>
<proteinExistence type="inferred from homology"/>
<dbReference type="SMART" id="SM00320">
    <property type="entry name" value="WD40"/>
    <property type="match status" value="3"/>
</dbReference>
<dbReference type="SUPFAM" id="SSF50978">
    <property type="entry name" value="WD40 repeat-like"/>
    <property type="match status" value="1"/>
</dbReference>
<evidence type="ECO:0000313" key="8">
    <source>
        <dbReference type="EMBL" id="TFY78636.1"/>
    </source>
</evidence>